<reference evidence="2 3" key="1">
    <citation type="journal article" date="2018" name="Front. Microbiol.">
        <title>Genome-Wide Analysis of Corynespora cassiicola Leaf Fall Disease Putative Effectors.</title>
        <authorList>
            <person name="Lopez D."/>
            <person name="Ribeiro S."/>
            <person name="Label P."/>
            <person name="Fumanal B."/>
            <person name="Venisse J.S."/>
            <person name="Kohler A."/>
            <person name="de Oliveira R.R."/>
            <person name="Labutti K."/>
            <person name="Lipzen A."/>
            <person name="Lail K."/>
            <person name="Bauer D."/>
            <person name="Ohm R.A."/>
            <person name="Barry K.W."/>
            <person name="Spatafora J."/>
            <person name="Grigoriev I.V."/>
            <person name="Martin F.M."/>
            <person name="Pujade-Renaud V."/>
        </authorList>
    </citation>
    <scope>NUCLEOTIDE SEQUENCE [LARGE SCALE GENOMIC DNA]</scope>
    <source>
        <strain evidence="2 3">Philippines</strain>
    </source>
</reference>
<gene>
    <name evidence="2" type="ORF">BS50DRAFT_332465</name>
</gene>
<keyword evidence="1" id="KW-0812">Transmembrane</keyword>
<dbReference type="EMBL" id="KZ678133">
    <property type="protein sequence ID" value="PSN69092.1"/>
    <property type="molecule type" value="Genomic_DNA"/>
</dbReference>
<keyword evidence="1" id="KW-1133">Transmembrane helix</keyword>
<feature type="transmembrane region" description="Helical" evidence="1">
    <location>
        <begin position="21"/>
        <end position="41"/>
    </location>
</feature>
<dbReference type="AlphaFoldDB" id="A0A2T2NUH7"/>
<evidence type="ECO:0000256" key="1">
    <source>
        <dbReference type="SAM" id="Phobius"/>
    </source>
</evidence>
<sequence length="143" mass="16079">MLKKLGALLGTGTRLRRMVDLVGYDRAGFCPSLFCMFLWLWLVWMGYLGYLPLTLNIATAWNIAFHEALKAACFLVDPCNTEVWFLYLRPCQMGSCASCVALDALHGSQILSFFPFLLPSPDGYRLPSVRAFNDCCFAVCLFV</sequence>
<keyword evidence="1" id="KW-0472">Membrane</keyword>
<proteinExistence type="predicted"/>
<dbReference type="Proteomes" id="UP000240883">
    <property type="component" value="Unassembled WGS sequence"/>
</dbReference>
<keyword evidence="3" id="KW-1185">Reference proteome</keyword>
<name>A0A2T2NUH7_CORCC</name>
<accession>A0A2T2NUH7</accession>
<evidence type="ECO:0000313" key="3">
    <source>
        <dbReference type="Proteomes" id="UP000240883"/>
    </source>
</evidence>
<organism evidence="2 3">
    <name type="scientific">Corynespora cassiicola Philippines</name>
    <dbReference type="NCBI Taxonomy" id="1448308"/>
    <lineage>
        <taxon>Eukaryota</taxon>
        <taxon>Fungi</taxon>
        <taxon>Dikarya</taxon>
        <taxon>Ascomycota</taxon>
        <taxon>Pezizomycotina</taxon>
        <taxon>Dothideomycetes</taxon>
        <taxon>Pleosporomycetidae</taxon>
        <taxon>Pleosporales</taxon>
        <taxon>Corynesporascaceae</taxon>
        <taxon>Corynespora</taxon>
    </lineage>
</organism>
<evidence type="ECO:0000313" key="2">
    <source>
        <dbReference type="EMBL" id="PSN69092.1"/>
    </source>
</evidence>
<protein>
    <submittedName>
        <fullName evidence="2">Uncharacterized protein</fullName>
    </submittedName>
</protein>